<sequence length="74" mass="8504">MLRMRNGLLIILYVVDYNEDGQLFFSEFSHVILTFGYLVAAIKKQKLFRSSDLNGYGVVTIDEFAVLLAIKQEK</sequence>
<dbReference type="AlphaFoldDB" id="A0A8X7TW36"/>
<evidence type="ECO:0000313" key="1">
    <source>
        <dbReference type="EMBL" id="KAG2255839.1"/>
    </source>
</evidence>
<evidence type="ECO:0008006" key="3">
    <source>
        <dbReference type="Google" id="ProtNLM"/>
    </source>
</evidence>
<gene>
    <name evidence="1" type="ORF">Bca52824_075133</name>
</gene>
<keyword evidence="2" id="KW-1185">Reference proteome</keyword>
<comment type="caution">
    <text evidence="1">The sequence shown here is derived from an EMBL/GenBank/DDBJ whole genome shotgun (WGS) entry which is preliminary data.</text>
</comment>
<dbReference type="OrthoDB" id="5973539at2759"/>
<name>A0A8X7TW36_BRACI</name>
<reference evidence="1 2" key="1">
    <citation type="submission" date="2020-02" db="EMBL/GenBank/DDBJ databases">
        <authorList>
            <person name="Ma Q."/>
            <person name="Huang Y."/>
            <person name="Song X."/>
            <person name="Pei D."/>
        </authorList>
    </citation>
    <scope>NUCLEOTIDE SEQUENCE [LARGE SCALE GENOMIC DNA]</scope>
    <source>
        <strain evidence="1">Sxm20200214</strain>
        <tissue evidence="1">Leaf</tissue>
    </source>
</reference>
<protein>
    <recommendedName>
        <fullName evidence="3">EF-hand domain-containing protein</fullName>
    </recommendedName>
</protein>
<dbReference type="InterPro" id="IPR011992">
    <property type="entry name" value="EF-hand-dom_pair"/>
</dbReference>
<proteinExistence type="predicted"/>
<organism evidence="1 2">
    <name type="scientific">Brassica carinata</name>
    <name type="common">Ethiopian mustard</name>
    <name type="synonym">Abyssinian cabbage</name>
    <dbReference type="NCBI Taxonomy" id="52824"/>
    <lineage>
        <taxon>Eukaryota</taxon>
        <taxon>Viridiplantae</taxon>
        <taxon>Streptophyta</taxon>
        <taxon>Embryophyta</taxon>
        <taxon>Tracheophyta</taxon>
        <taxon>Spermatophyta</taxon>
        <taxon>Magnoliopsida</taxon>
        <taxon>eudicotyledons</taxon>
        <taxon>Gunneridae</taxon>
        <taxon>Pentapetalae</taxon>
        <taxon>rosids</taxon>
        <taxon>malvids</taxon>
        <taxon>Brassicales</taxon>
        <taxon>Brassicaceae</taxon>
        <taxon>Brassiceae</taxon>
        <taxon>Brassica</taxon>
    </lineage>
</organism>
<dbReference type="Gene3D" id="1.10.238.10">
    <property type="entry name" value="EF-hand"/>
    <property type="match status" value="1"/>
</dbReference>
<dbReference type="EMBL" id="JAAMPC010000015">
    <property type="protein sequence ID" value="KAG2255839.1"/>
    <property type="molecule type" value="Genomic_DNA"/>
</dbReference>
<dbReference type="SUPFAM" id="SSF47473">
    <property type="entry name" value="EF-hand"/>
    <property type="match status" value="1"/>
</dbReference>
<dbReference type="Proteomes" id="UP000886595">
    <property type="component" value="Unassembled WGS sequence"/>
</dbReference>
<accession>A0A8X7TW36</accession>
<evidence type="ECO:0000313" key="2">
    <source>
        <dbReference type="Proteomes" id="UP000886595"/>
    </source>
</evidence>